<dbReference type="AlphaFoldDB" id="A0A4Q2DIE6"/>
<evidence type="ECO:0000256" key="1">
    <source>
        <dbReference type="ARBA" id="ARBA00022737"/>
    </source>
</evidence>
<feature type="domain" description="Nephrocystin 3-like N-terminal" evidence="2">
    <location>
        <begin position="92"/>
        <end position="250"/>
    </location>
</feature>
<dbReference type="InterPro" id="IPR027417">
    <property type="entry name" value="P-loop_NTPase"/>
</dbReference>
<dbReference type="OrthoDB" id="3038309at2759"/>
<keyword evidence="1" id="KW-0677">Repeat</keyword>
<accession>A0A4Q2DIE6</accession>
<dbReference type="STRING" id="2316362.A0A4Q2DIE6"/>
<dbReference type="InterPro" id="IPR056884">
    <property type="entry name" value="NPHP3-like_N"/>
</dbReference>
<dbReference type="Pfam" id="PF24883">
    <property type="entry name" value="NPHP3_N"/>
    <property type="match status" value="1"/>
</dbReference>
<protein>
    <recommendedName>
        <fullName evidence="2">Nephrocystin 3-like N-terminal domain-containing protein</fullName>
    </recommendedName>
</protein>
<dbReference type="EMBL" id="SDEE01000196">
    <property type="protein sequence ID" value="RXW19549.1"/>
    <property type="molecule type" value="Genomic_DNA"/>
</dbReference>
<dbReference type="PANTHER" id="PTHR10039">
    <property type="entry name" value="AMELOGENIN"/>
    <property type="match status" value="1"/>
</dbReference>
<dbReference type="Proteomes" id="UP000290288">
    <property type="component" value="Unassembled WGS sequence"/>
</dbReference>
<organism evidence="3 4">
    <name type="scientific">Candolleomyces aberdarensis</name>
    <dbReference type="NCBI Taxonomy" id="2316362"/>
    <lineage>
        <taxon>Eukaryota</taxon>
        <taxon>Fungi</taxon>
        <taxon>Dikarya</taxon>
        <taxon>Basidiomycota</taxon>
        <taxon>Agaricomycotina</taxon>
        <taxon>Agaricomycetes</taxon>
        <taxon>Agaricomycetidae</taxon>
        <taxon>Agaricales</taxon>
        <taxon>Agaricineae</taxon>
        <taxon>Psathyrellaceae</taxon>
        <taxon>Candolleomyces</taxon>
    </lineage>
</organism>
<evidence type="ECO:0000313" key="3">
    <source>
        <dbReference type="EMBL" id="RXW19549.1"/>
    </source>
</evidence>
<keyword evidence="4" id="KW-1185">Reference proteome</keyword>
<proteinExistence type="predicted"/>
<reference evidence="3 4" key="1">
    <citation type="submission" date="2019-01" db="EMBL/GenBank/DDBJ databases">
        <title>Draft genome sequence of Psathyrella aberdarensis IHI B618.</title>
        <authorList>
            <person name="Buettner E."/>
            <person name="Kellner H."/>
        </authorList>
    </citation>
    <scope>NUCLEOTIDE SEQUENCE [LARGE SCALE GENOMIC DNA]</scope>
    <source>
        <strain evidence="3 4">IHI B618</strain>
    </source>
</reference>
<name>A0A4Q2DIE6_9AGAR</name>
<dbReference type="PANTHER" id="PTHR10039:SF14">
    <property type="entry name" value="NACHT DOMAIN-CONTAINING PROTEIN"/>
    <property type="match status" value="1"/>
</dbReference>
<gene>
    <name evidence="3" type="ORF">EST38_g6307</name>
</gene>
<evidence type="ECO:0000313" key="4">
    <source>
        <dbReference type="Proteomes" id="UP000290288"/>
    </source>
</evidence>
<sequence length="657" mass="73165">MAEAPLHFENFSGARSVQLGQQTINLIAGNQYLSNGRRNLILRLNPIFDASHNRDRRLSPPDSACFPGTRKDVIRGITSWADTGIVLSQTPAIHVYWFHGFAGSGKSAISLEIAKIYAGSGRLLASYFFFRNAGDRSQMSRFAVSLAAQMAAAVPATASFIEAALEADPGLLTQSVSLTVQLERLVYEPFQAALKWGPILTALLKGPFLIVVDGLDECEDKQGVVDFIDHMLNFFKRHPSIPLRFFIASRVEEHIRSRLDNGGVVLSNLDSHSADEDIEMFLQASFRGAAGNDRVIQEYVRTHGEWPMKADMNNLIQHIEGSFVLTSSIFKFIVQPATEEDPSTPMERLPLALKKNGLDGLYAQTLARSQHLPHFRNIISTVALLGRPLSIVGIADLLGIEAFQVVHVLLNLQAIVRVPGTDKRGNVTLCHTSLRDFLTTESRSGCFFVPPSFHLRLSYYSFSSAYERSNGPARDYGRDNFLGHWGACAKPEACDLINEIELLKTQACQFLLVNRLSHHAFLCSLLFSSLFLANYPVLVSWLYLLTESVEQLALAAECSDPHIKLWLEDQSAAVFIYWRQVTTQQFTEHTFGALQHNLQRASNAIHAKFPEILKRHPRSTGMEHEHAIGQDTYVPRGRDILGVSRRLLNAGNVKATQ</sequence>
<evidence type="ECO:0000259" key="2">
    <source>
        <dbReference type="Pfam" id="PF24883"/>
    </source>
</evidence>
<comment type="caution">
    <text evidence="3">The sequence shown here is derived from an EMBL/GenBank/DDBJ whole genome shotgun (WGS) entry which is preliminary data.</text>
</comment>
<dbReference type="SUPFAM" id="SSF52540">
    <property type="entry name" value="P-loop containing nucleoside triphosphate hydrolases"/>
    <property type="match status" value="1"/>
</dbReference>